<keyword evidence="2" id="KW-1185">Reference proteome</keyword>
<comment type="caution">
    <text evidence="1">The sequence shown here is derived from an EMBL/GenBank/DDBJ whole genome shotgun (WGS) entry which is preliminary data.</text>
</comment>
<proteinExistence type="predicted"/>
<feature type="non-terminal residue" evidence="1">
    <location>
        <position position="1"/>
    </location>
</feature>
<dbReference type="EMBL" id="JANBUN010000019">
    <property type="protein sequence ID" value="KAJ2808027.1"/>
    <property type="molecule type" value="Genomic_DNA"/>
</dbReference>
<protein>
    <submittedName>
        <fullName evidence="1">Uncharacterized protein</fullName>
    </submittedName>
</protein>
<reference evidence="1" key="1">
    <citation type="submission" date="2022-07" db="EMBL/GenBank/DDBJ databases">
        <title>Phylogenomic reconstructions and comparative analyses of Kickxellomycotina fungi.</title>
        <authorList>
            <person name="Reynolds N.K."/>
            <person name="Stajich J.E."/>
            <person name="Barry K."/>
            <person name="Grigoriev I.V."/>
            <person name="Crous P."/>
            <person name="Smith M.E."/>
        </authorList>
    </citation>
    <scope>NUCLEOTIDE SEQUENCE</scope>
    <source>
        <strain evidence="1">BCRC 34780</strain>
    </source>
</reference>
<dbReference type="Proteomes" id="UP001140087">
    <property type="component" value="Unassembled WGS sequence"/>
</dbReference>
<accession>A0ACC1LH85</accession>
<name>A0ACC1LH85_9FUNG</name>
<organism evidence="1 2">
    <name type="scientific">Coemansia helicoidea</name>
    <dbReference type="NCBI Taxonomy" id="1286919"/>
    <lineage>
        <taxon>Eukaryota</taxon>
        <taxon>Fungi</taxon>
        <taxon>Fungi incertae sedis</taxon>
        <taxon>Zoopagomycota</taxon>
        <taxon>Kickxellomycotina</taxon>
        <taxon>Kickxellomycetes</taxon>
        <taxon>Kickxellales</taxon>
        <taxon>Kickxellaceae</taxon>
        <taxon>Coemansia</taxon>
    </lineage>
</organism>
<evidence type="ECO:0000313" key="1">
    <source>
        <dbReference type="EMBL" id="KAJ2808027.1"/>
    </source>
</evidence>
<evidence type="ECO:0000313" key="2">
    <source>
        <dbReference type="Proteomes" id="UP001140087"/>
    </source>
</evidence>
<sequence>SAGRSPWDVLCAELDRTELTGAGLSVKQFHPLLRLLMTTYKRNNADGWAEVREWVEHTDRAAKNPAGHRAVPSGPGAGAVRYYEELPAEQQVERQIVLAHVMTLELKAEVARGQHMGAPMRQRPRPRGWASQSDVRATQVALAARALHARCPGVLLNILVDWNTGAELVSKDFLASVCRAHLQTRAQLAASVQDSQQVFNAVVHGPPHGARPAKACNRATTTRFVDALWDADNVAAGTAILERLVAAAGGAQDGRAVDQLVASLAIQLMEAAARFGQMEAAYSVFELCEPWLHQSAVAYNVLLRPAATEYDMQRVVALLRRMRTSGTVPDAVTWTTIMAGMCQNSKLVSARKLFSAHLLFLPLHPLADAHAESPPSGAQILYSPLHQPSAGRANLWETWHYQSTNPHYLDTFIWSWLSELASRYHREQKQQQSACTVKPWLPTQATHYVLLKSLCQSGEVAQAVEYMALLTRVWGQYRAWAWPRRHDNNPQPADSDAGLERLRRLVVGYMCEDLDKTRAVYGLGRGDAGVSDNTGVAGYYAHCAAILSLARGEDPERPHGAKEVLPADRPPRVVYAKALHGYALRGDMQALLGHMQRFRSLNDIAAWTCVVQCICVQISLRPDDELMLRPQMYGRDPAAAAVAEERDWLDFVFELARALAANGVYFTQVTFGQLVQMAARLDDMRGLQRITREMYQRSEVRLNSDMLKMVLRVDLPYAAKCTLVRAALDAHMADGLAPAKSTTAPEYPVLAHLVRIAETPEDVACLCPVADELKHHAGMVLLPPERTRLRSICTGHSSAGHLQQWLAANSGE</sequence>
<gene>
    <name evidence="1" type="ORF">H4R21_000239</name>
</gene>